<accession>A0A1I4WW69</accession>
<dbReference type="EMBL" id="FOUZ01000007">
    <property type="protein sequence ID" value="SFN17219.1"/>
    <property type="molecule type" value="Genomic_DNA"/>
</dbReference>
<organism evidence="1 2">
    <name type="scientific">Algoriella xinjiangensis</name>
    <dbReference type="NCBI Taxonomy" id="684065"/>
    <lineage>
        <taxon>Bacteria</taxon>
        <taxon>Pseudomonadati</taxon>
        <taxon>Bacteroidota</taxon>
        <taxon>Flavobacteriia</taxon>
        <taxon>Flavobacteriales</taxon>
        <taxon>Weeksellaceae</taxon>
        <taxon>Algoriella</taxon>
    </lineage>
</organism>
<dbReference type="Proteomes" id="UP000199149">
    <property type="component" value="Unassembled WGS sequence"/>
</dbReference>
<sequence length="339" mass="40257">MNIILNYHQLNEIFLNKDKYEDWFYILDKAEVKMHLYLADLELDDSIKSRISDFSLSFNNGSNITIFNNIIDIDIEPNYVILDKRISVINRGNLLVDDAVLQNPFKLNYFKNLIKGKTSNNWKVLFNERNLVSNSLIINDPYILHINDNKRNRNNDKANNQRDINILYLIDSILPKDLDVPYHILIVTDKNKDLKDFQINTFYKYIPDLINKIESLRSYEIKVEVVIDKAFHKRKLFTNFLNVTTDKGFKIFDDQEDEVLDNNDLLIETMYTRNNTDSSGDTQYDEMKIRILELKEYLKKSLKLSNLNSLSIHDKTYYFSNFEQTEIIEIKNRLYKSIE</sequence>
<evidence type="ECO:0000313" key="1">
    <source>
        <dbReference type="EMBL" id="SFN17219.1"/>
    </source>
</evidence>
<keyword evidence="2" id="KW-1185">Reference proteome</keyword>
<dbReference type="AlphaFoldDB" id="A0A1I4WW69"/>
<name>A0A1I4WW69_9FLAO</name>
<evidence type="ECO:0000313" key="2">
    <source>
        <dbReference type="Proteomes" id="UP000199149"/>
    </source>
</evidence>
<proteinExistence type="predicted"/>
<dbReference type="OrthoDB" id="1419421at2"/>
<protein>
    <submittedName>
        <fullName evidence="1">Uncharacterized protein</fullName>
    </submittedName>
</protein>
<dbReference type="STRING" id="684065.SAMN05421738_107184"/>
<reference evidence="2" key="1">
    <citation type="submission" date="2016-10" db="EMBL/GenBank/DDBJ databases">
        <authorList>
            <person name="Varghese N."/>
            <person name="Submissions S."/>
        </authorList>
    </citation>
    <scope>NUCLEOTIDE SEQUENCE [LARGE SCALE GENOMIC DNA]</scope>
    <source>
        <strain evidence="2">XJ109</strain>
    </source>
</reference>
<dbReference type="RefSeq" id="WP_092908232.1">
    <property type="nucleotide sequence ID" value="NZ_FOUZ01000007.1"/>
</dbReference>
<gene>
    <name evidence="1" type="ORF">SAMN05421738_107184</name>
</gene>